<evidence type="ECO:0000313" key="1">
    <source>
        <dbReference type="EMBL" id="KAK8200820.1"/>
    </source>
</evidence>
<evidence type="ECO:0000313" key="2">
    <source>
        <dbReference type="Proteomes" id="UP001320706"/>
    </source>
</evidence>
<accession>A0ACC3S711</accession>
<sequence length="79" mass="8925">MAAGGHIDRTPHVIGKKVLRICIVREKSQPWTCHAEERHGPYEHNLRDPAASPKPKRASCDCFLNMAICAYKPLNHSKH</sequence>
<dbReference type="EMBL" id="JAMKPW020000038">
    <property type="protein sequence ID" value="KAK8200820.1"/>
    <property type="molecule type" value="Genomic_DNA"/>
</dbReference>
<comment type="caution">
    <text evidence="1">The sequence shown here is derived from an EMBL/GenBank/DDBJ whole genome shotgun (WGS) entry which is preliminary data.</text>
</comment>
<reference evidence="1" key="1">
    <citation type="submission" date="2024-02" db="EMBL/GenBank/DDBJ databases">
        <title>Metagenome Assembled Genome of Zalaria obscura JY119.</title>
        <authorList>
            <person name="Vighnesh L."/>
            <person name="Jagadeeshwari U."/>
            <person name="Venkata Ramana C."/>
            <person name="Sasikala C."/>
        </authorList>
    </citation>
    <scope>NUCLEOTIDE SEQUENCE</scope>
    <source>
        <strain evidence="1">JY119</strain>
    </source>
</reference>
<proteinExistence type="predicted"/>
<protein>
    <submittedName>
        <fullName evidence="1">Uncharacterized protein</fullName>
    </submittedName>
</protein>
<name>A0ACC3S711_9PEZI</name>
<organism evidence="1 2">
    <name type="scientific">Zalaria obscura</name>
    <dbReference type="NCBI Taxonomy" id="2024903"/>
    <lineage>
        <taxon>Eukaryota</taxon>
        <taxon>Fungi</taxon>
        <taxon>Dikarya</taxon>
        <taxon>Ascomycota</taxon>
        <taxon>Pezizomycotina</taxon>
        <taxon>Dothideomycetes</taxon>
        <taxon>Dothideomycetidae</taxon>
        <taxon>Dothideales</taxon>
        <taxon>Zalariaceae</taxon>
        <taxon>Zalaria</taxon>
    </lineage>
</organism>
<keyword evidence="2" id="KW-1185">Reference proteome</keyword>
<dbReference type="Proteomes" id="UP001320706">
    <property type="component" value="Unassembled WGS sequence"/>
</dbReference>
<gene>
    <name evidence="1" type="ORF">M8818_006136</name>
</gene>